<evidence type="ECO:0000313" key="1">
    <source>
        <dbReference type="EMBL" id="CAK9046458.1"/>
    </source>
</evidence>
<evidence type="ECO:0000313" key="2">
    <source>
        <dbReference type="Proteomes" id="UP001642484"/>
    </source>
</evidence>
<comment type="caution">
    <text evidence="1">The sequence shown here is derived from an EMBL/GenBank/DDBJ whole genome shotgun (WGS) entry which is preliminary data.</text>
</comment>
<protein>
    <submittedName>
        <fullName evidence="1">Uncharacterized protein</fullName>
    </submittedName>
</protein>
<sequence>MPAVAILPRQGEALDYRHQQSLGRKGRVDVFLERQQLLDSETTCFLSCFTSLLVDPVVEKQLLAATEEGQEALEREVRLLIGMSSISAFGASLFTYQRPRFEKYIRENVLDPVHAITFPPLYDLYLDPEVMGCSEPSAFKKRVHHHRMCGADICLGDLPAAVGIRKGHKRMMAPSYSHMNSMLIEPHSKNCGAIGYVQKAQNLGSQHWCSKVQTRHVDLCAKVCSCTCISCAFEWLHQKPIHLHQLADGFAIFPVSSSADDIFHSWFSNAAHPPSVRPSVLTTTT</sequence>
<organism evidence="1 2">
    <name type="scientific">Durusdinium trenchii</name>
    <dbReference type="NCBI Taxonomy" id="1381693"/>
    <lineage>
        <taxon>Eukaryota</taxon>
        <taxon>Sar</taxon>
        <taxon>Alveolata</taxon>
        <taxon>Dinophyceae</taxon>
        <taxon>Suessiales</taxon>
        <taxon>Symbiodiniaceae</taxon>
        <taxon>Durusdinium</taxon>
    </lineage>
</organism>
<name>A0ABP0M5W7_9DINO</name>
<dbReference type="EMBL" id="CAXAMN010015692">
    <property type="protein sequence ID" value="CAK9046458.1"/>
    <property type="molecule type" value="Genomic_DNA"/>
</dbReference>
<reference evidence="1 2" key="1">
    <citation type="submission" date="2024-02" db="EMBL/GenBank/DDBJ databases">
        <authorList>
            <person name="Chen Y."/>
            <person name="Shah S."/>
            <person name="Dougan E. K."/>
            <person name="Thang M."/>
            <person name="Chan C."/>
        </authorList>
    </citation>
    <scope>NUCLEOTIDE SEQUENCE [LARGE SCALE GENOMIC DNA]</scope>
</reference>
<keyword evidence="2" id="KW-1185">Reference proteome</keyword>
<proteinExistence type="predicted"/>
<dbReference type="Proteomes" id="UP001642484">
    <property type="component" value="Unassembled WGS sequence"/>
</dbReference>
<gene>
    <name evidence="1" type="ORF">CCMP2556_LOCUS24131</name>
</gene>
<accession>A0ABP0M5W7</accession>